<dbReference type="EMBL" id="JBJDQH010000363">
    <property type="protein sequence ID" value="MFK4273843.1"/>
    <property type="molecule type" value="Genomic_DNA"/>
</dbReference>
<proteinExistence type="predicted"/>
<name>A0ABW8M6P7_9ACTN</name>
<comment type="caution">
    <text evidence="2">The sequence shown here is derived from an EMBL/GenBank/DDBJ whole genome shotgun (WGS) entry which is preliminary data.</text>
</comment>
<feature type="non-terminal residue" evidence="2">
    <location>
        <position position="66"/>
    </location>
</feature>
<organism evidence="2 3">
    <name type="scientific">Streptomyces milbemycinicus</name>
    <dbReference type="NCBI Taxonomy" id="476552"/>
    <lineage>
        <taxon>Bacteria</taxon>
        <taxon>Bacillati</taxon>
        <taxon>Actinomycetota</taxon>
        <taxon>Actinomycetes</taxon>
        <taxon>Kitasatosporales</taxon>
        <taxon>Streptomycetaceae</taxon>
        <taxon>Streptomyces</taxon>
    </lineage>
</organism>
<evidence type="ECO:0000313" key="3">
    <source>
        <dbReference type="Proteomes" id="UP001620295"/>
    </source>
</evidence>
<dbReference type="Proteomes" id="UP001620295">
    <property type="component" value="Unassembled WGS sequence"/>
</dbReference>
<dbReference type="RefSeq" id="WP_404749571.1">
    <property type="nucleotide sequence ID" value="NZ_JBJDQH010000363.1"/>
</dbReference>
<sequence>MITRDALSDFAGEIFSSMSRVDQRRWGEVYLRGLLVVEGKKSVRRISEDVLSIPAHQSLQQFINQS</sequence>
<feature type="domain" description="Transposase IS701-like DDE" evidence="1">
    <location>
        <begin position="14"/>
        <end position="66"/>
    </location>
</feature>
<evidence type="ECO:0000259" key="1">
    <source>
        <dbReference type="Pfam" id="PF13546"/>
    </source>
</evidence>
<gene>
    <name evidence="2" type="ORF">ACI2L5_54790</name>
</gene>
<evidence type="ECO:0000313" key="2">
    <source>
        <dbReference type="EMBL" id="MFK4273843.1"/>
    </source>
</evidence>
<dbReference type="Pfam" id="PF13546">
    <property type="entry name" value="DDE_5"/>
    <property type="match status" value="1"/>
</dbReference>
<protein>
    <submittedName>
        <fullName evidence="2">Transposase</fullName>
    </submittedName>
</protein>
<keyword evidence="3" id="KW-1185">Reference proteome</keyword>
<reference evidence="2 3" key="1">
    <citation type="submission" date="2024-11" db="EMBL/GenBank/DDBJ databases">
        <title>The Natural Products Discovery Center: Release of the First 8490 Sequenced Strains for Exploring Actinobacteria Biosynthetic Diversity.</title>
        <authorList>
            <person name="Kalkreuter E."/>
            <person name="Kautsar S.A."/>
            <person name="Yang D."/>
            <person name="Bader C.D."/>
            <person name="Teijaro C.N."/>
            <person name="Fluegel L."/>
            <person name="Davis C.M."/>
            <person name="Simpson J.R."/>
            <person name="Lauterbach L."/>
            <person name="Steele A.D."/>
            <person name="Gui C."/>
            <person name="Meng S."/>
            <person name="Li G."/>
            <person name="Viehrig K."/>
            <person name="Ye F."/>
            <person name="Su P."/>
            <person name="Kiefer A.F."/>
            <person name="Nichols A."/>
            <person name="Cepeda A.J."/>
            <person name="Yan W."/>
            <person name="Fan B."/>
            <person name="Jiang Y."/>
            <person name="Adhikari A."/>
            <person name="Zheng C.-J."/>
            <person name="Schuster L."/>
            <person name="Cowan T.M."/>
            <person name="Smanski M.J."/>
            <person name="Chevrette M.G."/>
            <person name="De Carvalho L.P.S."/>
            <person name="Shen B."/>
        </authorList>
    </citation>
    <scope>NUCLEOTIDE SEQUENCE [LARGE SCALE GENOMIC DNA]</scope>
    <source>
        <strain evidence="2 3">NPDC020863</strain>
    </source>
</reference>
<accession>A0ABW8M6P7</accession>
<dbReference type="InterPro" id="IPR038721">
    <property type="entry name" value="IS701-like_DDE_dom"/>
</dbReference>